<reference evidence="3 4" key="1">
    <citation type="submission" date="2023-02" db="EMBL/GenBank/DDBJ databases">
        <title>Streptococcus sp. Genome Sequencing and Assembly.</title>
        <authorList>
            <person name="Shore S.M."/>
            <person name="Nicholson T.L."/>
        </authorList>
    </citation>
    <scope>NUCLEOTIDE SEQUENCE [LARGE SCALE GENOMIC DNA]</scope>
    <source>
        <strain evidence="3 4">29896</strain>
    </source>
</reference>
<protein>
    <submittedName>
        <fullName evidence="3">AAA family ATPase</fullName>
    </submittedName>
</protein>
<feature type="domain" description="Protein CR006 P-loop" evidence="2">
    <location>
        <begin position="29"/>
        <end position="770"/>
    </location>
</feature>
<dbReference type="InterPro" id="IPR026866">
    <property type="entry name" value="CR006_AAA"/>
</dbReference>
<accession>A0AA96VF87</accession>
<dbReference type="EMBL" id="CP118733">
    <property type="protein sequence ID" value="WNY47198.1"/>
    <property type="molecule type" value="Genomic_DNA"/>
</dbReference>
<dbReference type="GO" id="GO:0000731">
    <property type="term" value="P:DNA synthesis involved in DNA repair"/>
    <property type="evidence" value="ECO:0007669"/>
    <property type="project" value="TreeGrafter"/>
</dbReference>
<dbReference type="Pfam" id="PF13166">
    <property type="entry name" value="AAA_13"/>
    <property type="match status" value="1"/>
</dbReference>
<dbReference type="GO" id="GO:0006302">
    <property type="term" value="P:double-strand break repair"/>
    <property type="evidence" value="ECO:0007669"/>
    <property type="project" value="TreeGrafter"/>
</dbReference>
<evidence type="ECO:0000313" key="4">
    <source>
        <dbReference type="Proteomes" id="UP001304088"/>
    </source>
</evidence>
<dbReference type="PANTHER" id="PTHR32182:SF0">
    <property type="entry name" value="DNA REPLICATION AND REPAIR PROTEIN RECF"/>
    <property type="match status" value="1"/>
</dbReference>
<dbReference type="KEGG" id="ssuv:PXH68_00330"/>
<dbReference type="Proteomes" id="UP001304088">
    <property type="component" value="Chromosome"/>
</dbReference>
<evidence type="ECO:0000259" key="2">
    <source>
        <dbReference type="Pfam" id="PF13166"/>
    </source>
</evidence>
<feature type="coiled-coil region" evidence="1">
    <location>
        <begin position="462"/>
        <end position="510"/>
    </location>
</feature>
<dbReference type="Gene3D" id="3.40.50.300">
    <property type="entry name" value="P-loop containing nucleotide triphosphate hydrolases"/>
    <property type="match status" value="1"/>
</dbReference>
<keyword evidence="4" id="KW-1185">Reference proteome</keyword>
<organism evidence="3 4">
    <name type="scientific">Streptococcus suivaginalis</name>
    <dbReference type="NCBI Taxonomy" id="3028082"/>
    <lineage>
        <taxon>Bacteria</taxon>
        <taxon>Bacillati</taxon>
        <taxon>Bacillota</taxon>
        <taxon>Bacilli</taxon>
        <taxon>Lactobacillales</taxon>
        <taxon>Streptococcaceae</taxon>
        <taxon>Streptococcus</taxon>
    </lineage>
</organism>
<feature type="coiled-coil region" evidence="1">
    <location>
        <begin position="216"/>
        <end position="243"/>
    </location>
</feature>
<evidence type="ECO:0000313" key="3">
    <source>
        <dbReference type="EMBL" id="WNY47198.1"/>
    </source>
</evidence>
<proteinExistence type="predicted"/>
<name>A0AA96VF87_9STRE</name>
<dbReference type="CDD" id="cd00267">
    <property type="entry name" value="ABC_ATPase"/>
    <property type="match status" value="1"/>
</dbReference>
<sequence length="799" mass="93960">MLSLEIKKIDIKDFGCYKDYKQHSRSGIGNDFNDGRVNIFYGRNYSGKSTYSKIFQSIELKQLPEKYGDIDFEIKLANQTFIKSNEIATHTLPIDCKVFNQRFIDDNIYLHNDNKLNSFQISIGSDTNETLKKIEDIQLNELKPRNEKLLQIESDITEKQKKKKISKDSLDSKLRTTASKIKNLKNPSVVVGNKYDIRDIKEEFSEHSPQFPILPSQSDKDALAELEKKIKQAKIRILEKNINKPQKIDLVSYDKNFNFTLFLENTKKLLSKVVSVSNILDEYKNSPNKINWIKHGVDIHGENPEKCVFCGNSIDSDLIQNLKLAFSDELSSLENELALQNNRIKSEIQKLDFIPNINKEDYFNDSAADIRNINKDIRNVISDRKEALKTLESKIFEKQRDIFSKIEINDLNWSDFSEIQVEIDSLYNSTIKQIDQFDDRKIKSIDFLRRYYIVKEFPVSEFTKLSQKVNQLEEYINEKSEEQRELKEEKEKFEQDIVELEGSLKSESEAVKRINIILQNSLAHSEISLKSVDDEEGIYFEVSRNEERAYNLSEGEKSLIAFAYYIARLESLSVEEKEKTILFIDDPISSLDENNIFYIYNLIFRLLEKKEFLQYFLSTHNLDFLKYTNKFPGKNNKDYYLIEKIKEAENTPSKSYIKKLPKYLSNKVTEFVFLFEQIYRVATEQENENNFSVFYNFPNNGRKFIETLLYFKYPDYKTNNDDKINSYFGNENAAFIQRINNEYSHGEDRFDRTRNPINTSEFIHDARIILSALYQNDSEQFKSFLNNSNLILPDFLEER</sequence>
<dbReference type="AlphaFoldDB" id="A0AA96VF87"/>
<dbReference type="PANTHER" id="PTHR32182">
    <property type="entry name" value="DNA REPLICATION AND REPAIR PROTEIN RECF"/>
    <property type="match status" value="1"/>
</dbReference>
<dbReference type="InterPro" id="IPR027417">
    <property type="entry name" value="P-loop_NTPase"/>
</dbReference>
<keyword evidence="1" id="KW-0175">Coiled coil</keyword>
<gene>
    <name evidence="3" type="ORF">PXH68_00330</name>
</gene>
<evidence type="ECO:0000256" key="1">
    <source>
        <dbReference type="SAM" id="Coils"/>
    </source>
</evidence>
<feature type="coiled-coil region" evidence="1">
    <location>
        <begin position="323"/>
        <end position="350"/>
    </location>
</feature>
<dbReference type="RefSeq" id="WP_172016753.1">
    <property type="nucleotide sequence ID" value="NZ_CP118733.1"/>
</dbReference>
<dbReference type="SUPFAM" id="SSF52540">
    <property type="entry name" value="P-loop containing nucleoside triphosphate hydrolases"/>
    <property type="match status" value="1"/>
</dbReference>